<evidence type="ECO:0000256" key="1">
    <source>
        <dbReference type="ARBA" id="ARBA00006303"/>
    </source>
</evidence>
<feature type="binding site" evidence="7">
    <location>
        <position position="458"/>
    </location>
    <ligand>
        <name>L-aspartate</name>
        <dbReference type="ChEBI" id="CHEBI:29991"/>
    </ligand>
</feature>
<accession>A0A1X7L4R6</accession>
<proteinExistence type="inferred from homology"/>
<evidence type="ECO:0000313" key="10">
    <source>
        <dbReference type="Proteomes" id="UP000193355"/>
    </source>
</evidence>
<feature type="binding site" evidence="7">
    <location>
        <position position="231"/>
    </location>
    <ligand>
        <name>L-aspartate</name>
        <dbReference type="ChEBI" id="CHEBI:29991"/>
    </ligand>
</feature>
<evidence type="ECO:0000259" key="8">
    <source>
        <dbReference type="PROSITE" id="PS50862"/>
    </source>
</evidence>
<keyword evidence="2 7" id="KW-0436">Ligase</keyword>
<comment type="subunit">
    <text evidence="7">Homodimer.</text>
</comment>
<name>A0A1X7L4R6_9BACT</name>
<dbReference type="PRINTS" id="PR01042">
    <property type="entry name" value="TRNASYNTHASP"/>
</dbReference>
<comment type="catalytic activity">
    <reaction evidence="7">
        <text>tRNA(Asx) + L-aspartate + ATP = L-aspartyl-tRNA(Asx) + AMP + diphosphate</text>
        <dbReference type="Rhea" id="RHEA:18349"/>
        <dbReference type="Rhea" id="RHEA-COMP:9710"/>
        <dbReference type="Rhea" id="RHEA-COMP:9711"/>
        <dbReference type="ChEBI" id="CHEBI:29991"/>
        <dbReference type="ChEBI" id="CHEBI:30616"/>
        <dbReference type="ChEBI" id="CHEBI:33019"/>
        <dbReference type="ChEBI" id="CHEBI:78442"/>
        <dbReference type="ChEBI" id="CHEBI:78516"/>
        <dbReference type="ChEBI" id="CHEBI:456215"/>
        <dbReference type="EC" id="6.1.1.23"/>
    </reaction>
</comment>
<keyword evidence="5 7" id="KW-0648">Protein biosynthesis</keyword>
<dbReference type="GO" id="GO:0005524">
    <property type="term" value="F:ATP binding"/>
    <property type="evidence" value="ECO:0007669"/>
    <property type="project" value="UniProtKB-UniRule"/>
</dbReference>
<dbReference type="GO" id="GO:0003676">
    <property type="term" value="F:nucleic acid binding"/>
    <property type="evidence" value="ECO:0007669"/>
    <property type="project" value="InterPro"/>
</dbReference>
<dbReference type="EMBL" id="FXBB01000044">
    <property type="protein sequence ID" value="SMG48069.1"/>
    <property type="molecule type" value="Genomic_DNA"/>
</dbReference>
<dbReference type="Pfam" id="PF01336">
    <property type="entry name" value="tRNA_anti-codon"/>
    <property type="match status" value="1"/>
</dbReference>
<feature type="binding site" evidence="7">
    <location>
        <position position="492"/>
    </location>
    <ligand>
        <name>ATP</name>
        <dbReference type="ChEBI" id="CHEBI:30616"/>
    </ligand>
</feature>
<sequence length="600" mass="67625">METGVFSPSWKRTVMCGLISEGHVGTKITVNGWVRKRRDLGGITFIELWDKSGVIQVVFNPEVCPEPHERARGLRSEFVIAVTGSIRVRPDGTSNDDMATGKWELMVDDFILLSAAAPLPFEIGEVTDGVDENLRLSYRYLDLRRDKMQRNLRIRHEVARYTREFLSDRGFCEVETPILTKSTPEGARDYLVPSRVNPGTFFALPQSPQIFKQLLMISGTDRYFQIAKCFRDEDLRADRQPEFTQVDIEMSFLTEEDIYEMMESYMVGLFKERLEVELETPFKRISYKEAMDRFGSDKPDLRIPFEITDLKDVFCDGGFKPFEELLSKGGYVRGVVLPGGTSLSRRLIEEICERGKALGAPEMAYFQFKDGGVKGPLAKFLSDDKFRQLGTVAGASEGDVLFVMGHGDWNLVCSVLGQIRLEIARAHGHVRDSWEFLWVNEFPLFEWDEEDNRWVAVHHPFTMPMVEDLPFLDSDPGSVRARAYDLVLNGNEVGGGSIRIHDSSVQNKVFKCLAFSEEQAKERFGFLLDALGYGTPPHGGIALGFDRLAMLLTGSQSIREVMAFPKTAKAQSLMCGAPAGVDVKQLDDLFIKALPLPTKS</sequence>
<dbReference type="SUPFAM" id="SSF55261">
    <property type="entry name" value="GAD domain-like"/>
    <property type="match status" value="1"/>
</dbReference>
<dbReference type="InterPro" id="IPR002312">
    <property type="entry name" value="Asp/Asn-tRNA-synth_IIb"/>
</dbReference>
<protein>
    <recommendedName>
        <fullName evidence="7">Aspartate--tRNA(Asp/Asn) ligase</fullName>
        <ecNumber evidence="7">6.1.1.23</ecNumber>
    </recommendedName>
    <alternativeName>
        <fullName evidence="7">Aspartyl-tRNA synthetase</fullName>
        <shortName evidence="7">AspRS</shortName>
    </alternativeName>
    <alternativeName>
        <fullName evidence="7">Non-discriminating aspartyl-tRNA synthetase</fullName>
        <shortName evidence="7">ND-AspRS</shortName>
    </alternativeName>
</protein>
<dbReference type="Gene3D" id="2.40.50.140">
    <property type="entry name" value="Nucleic acid-binding proteins"/>
    <property type="match status" value="1"/>
</dbReference>
<dbReference type="InterPro" id="IPR006195">
    <property type="entry name" value="aa-tRNA-synth_II"/>
</dbReference>
<feature type="binding site" evidence="7">
    <location>
        <position position="240"/>
    </location>
    <ligand>
        <name>ATP</name>
        <dbReference type="ChEBI" id="CHEBI:30616"/>
    </ligand>
</feature>
<dbReference type="SUPFAM" id="SSF55681">
    <property type="entry name" value="Class II aaRS and biotin synthetases"/>
    <property type="match status" value="1"/>
</dbReference>
<dbReference type="GO" id="GO:0005737">
    <property type="term" value="C:cytoplasm"/>
    <property type="evidence" value="ECO:0007669"/>
    <property type="project" value="UniProtKB-SubCell"/>
</dbReference>
<dbReference type="STRING" id="561720.SAMN06275492_1444"/>
<dbReference type="AlphaFoldDB" id="A0A1X7L4R6"/>
<dbReference type="SUPFAM" id="SSF50249">
    <property type="entry name" value="Nucleic acid-binding proteins"/>
    <property type="match status" value="1"/>
</dbReference>
<keyword evidence="3 7" id="KW-0547">Nucleotide-binding</keyword>
<feature type="binding site" evidence="7">
    <location>
        <begin position="544"/>
        <end position="547"/>
    </location>
    <ligand>
        <name>ATP</name>
        <dbReference type="ChEBI" id="CHEBI:30616"/>
    </ligand>
</feature>
<dbReference type="CDD" id="cd00777">
    <property type="entry name" value="AspRS_core"/>
    <property type="match status" value="1"/>
</dbReference>
<feature type="binding site" evidence="7">
    <location>
        <position position="185"/>
    </location>
    <ligand>
        <name>L-aspartate</name>
        <dbReference type="ChEBI" id="CHEBI:29991"/>
    </ligand>
</feature>
<keyword evidence="6 7" id="KW-0030">Aminoacyl-tRNA synthetase</keyword>
<comment type="subcellular location">
    <subcellularLocation>
        <location evidence="7">Cytoplasm</location>
    </subcellularLocation>
</comment>
<dbReference type="InterPro" id="IPR047090">
    <property type="entry name" value="AspRS_core"/>
</dbReference>
<dbReference type="PANTHER" id="PTHR22594:SF5">
    <property type="entry name" value="ASPARTATE--TRNA LIGASE, MITOCHONDRIAL"/>
    <property type="match status" value="1"/>
</dbReference>
<feature type="region of interest" description="Aspartate" evidence="7">
    <location>
        <begin position="209"/>
        <end position="212"/>
    </location>
</feature>
<keyword evidence="10" id="KW-1185">Reference proteome</keyword>
<dbReference type="InterPro" id="IPR004524">
    <property type="entry name" value="Asp-tRNA-ligase_1"/>
</dbReference>
<evidence type="ECO:0000256" key="5">
    <source>
        <dbReference type="ARBA" id="ARBA00022917"/>
    </source>
</evidence>
<dbReference type="Proteomes" id="UP000193355">
    <property type="component" value="Unassembled WGS sequence"/>
</dbReference>
<dbReference type="Pfam" id="PF00152">
    <property type="entry name" value="tRNA-synt_2"/>
    <property type="match status" value="1"/>
</dbReference>
<comment type="similarity">
    <text evidence="1 7">Belongs to the class-II aminoacyl-tRNA synthetase family. Type 1 subfamily.</text>
</comment>
<keyword evidence="4 7" id="KW-0067">ATP-binding</keyword>
<dbReference type="GO" id="GO:0006422">
    <property type="term" value="P:aspartyl-tRNA aminoacylation"/>
    <property type="evidence" value="ECO:0007669"/>
    <property type="project" value="UniProtKB-UniRule"/>
</dbReference>
<dbReference type="InterPro" id="IPR004365">
    <property type="entry name" value="NA-bd_OB_tRNA"/>
</dbReference>
<dbReference type="OrthoDB" id="9802326at2"/>
<dbReference type="HAMAP" id="MF_00044">
    <property type="entry name" value="Asp_tRNA_synth_type1"/>
    <property type="match status" value="1"/>
</dbReference>
<dbReference type="NCBIfam" id="NF001750">
    <property type="entry name" value="PRK00476.1"/>
    <property type="match status" value="1"/>
</dbReference>
<dbReference type="InterPro" id="IPR045864">
    <property type="entry name" value="aa-tRNA-synth_II/BPL/LPL"/>
</dbReference>
<dbReference type="CDD" id="cd04317">
    <property type="entry name" value="EcAspRS_like_N"/>
    <property type="match status" value="1"/>
</dbReference>
<evidence type="ECO:0000256" key="7">
    <source>
        <dbReference type="HAMAP-Rule" id="MF_00044"/>
    </source>
</evidence>
<feature type="domain" description="Aminoacyl-transfer RNA synthetases class-II family profile" evidence="8">
    <location>
        <begin position="152"/>
        <end position="565"/>
    </location>
</feature>
<dbReference type="Pfam" id="PF02938">
    <property type="entry name" value="GAD"/>
    <property type="match status" value="1"/>
</dbReference>
<dbReference type="EC" id="6.1.1.23" evidence="7"/>
<evidence type="ECO:0000256" key="6">
    <source>
        <dbReference type="ARBA" id="ARBA00023146"/>
    </source>
</evidence>
<dbReference type="NCBIfam" id="TIGR00459">
    <property type="entry name" value="aspS_bact"/>
    <property type="match status" value="1"/>
</dbReference>
<dbReference type="InterPro" id="IPR029351">
    <property type="entry name" value="GAD_dom"/>
</dbReference>
<organism evidence="9 10">
    <name type="scientific">Dethiosulfovibrio salsuginis</name>
    <dbReference type="NCBI Taxonomy" id="561720"/>
    <lineage>
        <taxon>Bacteria</taxon>
        <taxon>Thermotogati</taxon>
        <taxon>Synergistota</taxon>
        <taxon>Synergistia</taxon>
        <taxon>Synergistales</taxon>
        <taxon>Dethiosulfovibrionaceae</taxon>
        <taxon>Dethiosulfovibrio</taxon>
    </lineage>
</organism>
<dbReference type="PROSITE" id="PS50862">
    <property type="entry name" value="AA_TRNA_LIGASE_II"/>
    <property type="match status" value="1"/>
</dbReference>
<evidence type="ECO:0000313" key="9">
    <source>
        <dbReference type="EMBL" id="SMG48069.1"/>
    </source>
</evidence>
<evidence type="ECO:0000256" key="4">
    <source>
        <dbReference type="ARBA" id="ARBA00022840"/>
    </source>
</evidence>
<feature type="site" description="Important for tRNA non-discrimination" evidence="7">
    <location>
        <position position="92"/>
    </location>
</feature>
<comment type="function">
    <text evidence="7">Aspartyl-tRNA synthetase with relaxed tRNA specificity since it is able to aspartylate not only its cognate tRNA(Asp) but also tRNA(Asn). Reaction proceeds in two steps: L-aspartate is first activated by ATP to form Asp-AMP and then transferred to the acceptor end of tRNA(Asp/Asn).</text>
</comment>
<gene>
    <name evidence="7" type="primary">aspS</name>
    <name evidence="9" type="ORF">SAMN06275492_1444</name>
</gene>
<feature type="binding site" evidence="7">
    <location>
        <position position="499"/>
    </location>
    <ligand>
        <name>L-aspartate</name>
        <dbReference type="ChEBI" id="CHEBI:29991"/>
    </ligand>
</feature>
<dbReference type="RefSeq" id="WP_085545542.1">
    <property type="nucleotide sequence ID" value="NZ_FXBB01000044.1"/>
</dbReference>
<dbReference type="InterPro" id="IPR004115">
    <property type="entry name" value="GAD-like_sf"/>
</dbReference>
<evidence type="ECO:0000256" key="3">
    <source>
        <dbReference type="ARBA" id="ARBA00022741"/>
    </source>
</evidence>
<dbReference type="InterPro" id="IPR047089">
    <property type="entry name" value="Asp-tRNA-ligase_1_N"/>
</dbReference>
<dbReference type="PANTHER" id="PTHR22594">
    <property type="entry name" value="ASPARTYL/LYSYL-TRNA SYNTHETASE"/>
    <property type="match status" value="1"/>
</dbReference>
<dbReference type="GO" id="GO:0004815">
    <property type="term" value="F:aspartate-tRNA ligase activity"/>
    <property type="evidence" value="ECO:0007669"/>
    <property type="project" value="UniProtKB-UniRule"/>
</dbReference>
<dbReference type="Gene3D" id="3.30.930.10">
    <property type="entry name" value="Bira Bifunctional Protein, Domain 2"/>
    <property type="match status" value="1"/>
</dbReference>
<keyword evidence="7" id="KW-0963">Cytoplasm</keyword>
<evidence type="ECO:0000256" key="2">
    <source>
        <dbReference type="ARBA" id="ARBA00022598"/>
    </source>
</evidence>
<dbReference type="InterPro" id="IPR004364">
    <property type="entry name" value="Aa-tRNA-synt_II"/>
</dbReference>
<feature type="binding site" evidence="7">
    <location>
        <begin position="231"/>
        <end position="233"/>
    </location>
    <ligand>
        <name>ATP</name>
        <dbReference type="ChEBI" id="CHEBI:30616"/>
    </ligand>
</feature>
<dbReference type="InterPro" id="IPR012340">
    <property type="entry name" value="NA-bd_OB-fold"/>
</dbReference>
<comment type="caution">
    <text evidence="7">Lacks conserved residue(s) required for the propagation of feature annotation.</text>
</comment>
<dbReference type="GO" id="GO:0050560">
    <property type="term" value="F:aspartate-tRNA(Asn) ligase activity"/>
    <property type="evidence" value="ECO:0007669"/>
    <property type="project" value="UniProtKB-EC"/>
</dbReference>
<reference evidence="10" key="1">
    <citation type="submission" date="2017-04" db="EMBL/GenBank/DDBJ databases">
        <authorList>
            <person name="Varghese N."/>
            <person name="Submissions S."/>
        </authorList>
    </citation>
    <scope>NUCLEOTIDE SEQUENCE [LARGE SCALE GENOMIC DNA]</scope>
    <source>
        <strain evidence="10">USBA 82</strain>
    </source>
</reference>
<dbReference type="Gene3D" id="3.30.1360.30">
    <property type="entry name" value="GAD-like domain"/>
    <property type="match status" value="1"/>
</dbReference>